<dbReference type="Proteomes" id="UP001501175">
    <property type="component" value="Unassembled WGS sequence"/>
</dbReference>
<dbReference type="RefSeq" id="WP_345244766.1">
    <property type="nucleotide sequence ID" value="NZ_BAABHD010000030.1"/>
</dbReference>
<reference evidence="3" key="1">
    <citation type="journal article" date="2019" name="Int. J. Syst. Evol. Microbiol.">
        <title>The Global Catalogue of Microorganisms (GCM) 10K type strain sequencing project: providing services to taxonomists for standard genome sequencing and annotation.</title>
        <authorList>
            <consortium name="The Broad Institute Genomics Platform"/>
            <consortium name="The Broad Institute Genome Sequencing Center for Infectious Disease"/>
            <person name="Wu L."/>
            <person name="Ma J."/>
        </authorList>
    </citation>
    <scope>NUCLEOTIDE SEQUENCE [LARGE SCALE GENOMIC DNA]</scope>
    <source>
        <strain evidence="3">JCM 17927</strain>
    </source>
</reference>
<keyword evidence="3" id="KW-1185">Reference proteome</keyword>
<dbReference type="EMBL" id="BAABHD010000030">
    <property type="protein sequence ID" value="GAA4458501.1"/>
    <property type="molecule type" value="Genomic_DNA"/>
</dbReference>
<keyword evidence="1" id="KW-1133">Transmembrane helix</keyword>
<name>A0ABP8MZ04_9BACT</name>
<feature type="transmembrane region" description="Helical" evidence="1">
    <location>
        <begin position="30"/>
        <end position="53"/>
    </location>
</feature>
<keyword evidence="1" id="KW-0812">Transmembrane</keyword>
<evidence type="ECO:0000256" key="1">
    <source>
        <dbReference type="SAM" id="Phobius"/>
    </source>
</evidence>
<feature type="transmembrane region" description="Helical" evidence="1">
    <location>
        <begin position="73"/>
        <end position="101"/>
    </location>
</feature>
<evidence type="ECO:0000313" key="3">
    <source>
        <dbReference type="Proteomes" id="UP001501175"/>
    </source>
</evidence>
<evidence type="ECO:0000313" key="2">
    <source>
        <dbReference type="EMBL" id="GAA4458501.1"/>
    </source>
</evidence>
<protein>
    <recommendedName>
        <fullName evidence="4">Glycerophosphoryl diester phosphodiesterase membrane domain-containing protein</fullName>
    </recommendedName>
</protein>
<proteinExistence type="predicted"/>
<feature type="transmembrane region" description="Helical" evidence="1">
    <location>
        <begin position="139"/>
        <end position="168"/>
    </location>
</feature>
<evidence type="ECO:0008006" key="4">
    <source>
        <dbReference type="Google" id="ProtNLM"/>
    </source>
</evidence>
<feature type="transmembrane region" description="Helical" evidence="1">
    <location>
        <begin position="113"/>
        <end position="133"/>
    </location>
</feature>
<gene>
    <name evidence="2" type="ORF">GCM10023189_30890</name>
</gene>
<feature type="transmembrane region" description="Helical" evidence="1">
    <location>
        <begin position="232"/>
        <end position="258"/>
    </location>
</feature>
<organism evidence="2 3">
    <name type="scientific">Nibrella saemangeumensis</name>
    <dbReference type="NCBI Taxonomy" id="1084526"/>
    <lineage>
        <taxon>Bacteria</taxon>
        <taxon>Pseudomonadati</taxon>
        <taxon>Bacteroidota</taxon>
        <taxon>Cytophagia</taxon>
        <taxon>Cytophagales</taxon>
        <taxon>Spirosomataceae</taxon>
        <taxon>Nibrella</taxon>
    </lineage>
</organism>
<feature type="transmembrane region" description="Helical" evidence="1">
    <location>
        <begin position="189"/>
        <end position="212"/>
    </location>
</feature>
<comment type="caution">
    <text evidence="2">The sequence shown here is derived from an EMBL/GenBank/DDBJ whole genome shotgun (WGS) entry which is preliminary data.</text>
</comment>
<sequence>MLLFQERDFGEKINATFAYATQNFRSLTLALLYIAGPAALLAGIAEGVLQSNLLTKQNPLGQSIPSGNDQMGIIYNGPLLVILLTNILKLTANLIASLVVYSHFKLYSQSGSTFINAGAVWHEVLSVLGRSLWIAFLSFWLVLIGIFLMLVPGIYIGVVLSLALPVTVFEKAGPGNVITRCFQLIANKWWSTFGLIVIVALIVIILGLGFTIPTILIQMFTAMELLPEMPSVVMVLTNAISTIGVTFLSGLIALAIGFQYFNLVERHEGTGLLAAIDTIGTSPTRPTAQDEGDY</sequence>
<keyword evidence="1" id="KW-0472">Membrane</keyword>
<accession>A0ABP8MZ04</accession>